<proteinExistence type="predicted"/>
<reference evidence="1" key="1">
    <citation type="submission" date="2023-03" db="EMBL/GenBank/DDBJ databases">
        <title>Massive genome expansion in bonnet fungi (Mycena s.s.) driven by repeated elements and novel gene families across ecological guilds.</title>
        <authorList>
            <consortium name="Lawrence Berkeley National Laboratory"/>
            <person name="Harder C.B."/>
            <person name="Miyauchi S."/>
            <person name="Viragh M."/>
            <person name="Kuo A."/>
            <person name="Thoen E."/>
            <person name="Andreopoulos B."/>
            <person name="Lu D."/>
            <person name="Skrede I."/>
            <person name="Drula E."/>
            <person name="Henrissat B."/>
            <person name="Morin E."/>
            <person name="Kohler A."/>
            <person name="Barry K."/>
            <person name="LaButti K."/>
            <person name="Morin E."/>
            <person name="Salamov A."/>
            <person name="Lipzen A."/>
            <person name="Mereny Z."/>
            <person name="Hegedus B."/>
            <person name="Baldrian P."/>
            <person name="Stursova M."/>
            <person name="Weitz H."/>
            <person name="Taylor A."/>
            <person name="Grigoriev I.V."/>
            <person name="Nagy L.G."/>
            <person name="Martin F."/>
            <person name="Kauserud H."/>
        </authorList>
    </citation>
    <scope>NUCLEOTIDE SEQUENCE</scope>
    <source>
        <strain evidence="1">CBHHK182m</strain>
    </source>
</reference>
<keyword evidence="2" id="KW-1185">Reference proteome</keyword>
<dbReference type="Proteomes" id="UP001215598">
    <property type="component" value="Unassembled WGS sequence"/>
</dbReference>
<sequence length="308" mass="33955">MPASTAKHPFTAIWLHPIPEHLSIKEFSAKIEAQTDSLLALPSAQTNILKYDLMIPNNKLDIYFKALGFPEPRPVVLAKIECEGIHQSAEHCAQFLVDTEVIEMISTAPEFAGASIFSMDTVTKIDSGSDAGGDACIGIFKCPPHLSRAQFHEFVDKASDGLVALPTVQKNIVKQTMWIQNDTLEKDVQAADTSAAETVAVFMIQAVWTDDGLREYFAKVDKPATNEYSNRFSVEIVHKLFFFPKRNERICFCPYGETVSAKCALNICILKFNQVSGISAMPNLPEKQLKKMEGQRYTGGEGGSESGT</sequence>
<name>A0AAD7N259_9AGAR</name>
<gene>
    <name evidence="1" type="ORF">B0H16DRAFT_1464124</name>
</gene>
<evidence type="ECO:0000313" key="2">
    <source>
        <dbReference type="Proteomes" id="UP001215598"/>
    </source>
</evidence>
<evidence type="ECO:0000313" key="1">
    <source>
        <dbReference type="EMBL" id="KAJ7742252.1"/>
    </source>
</evidence>
<accession>A0AAD7N259</accession>
<comment type="caution">
    <text evidence="1">The sequence shown here is derived from an EMBL/GenBank/DDBJ whole genome shotgun (WGS) entry which is preliminary data.</text>
</comment>
<dbReference type="EMBL" id="JARKIB010000095">
    <property type="protein sequence ID" value="KAJ7742252.1"/>
    <property type="molecule type" value="Genomic_DNA"/>
</dbReference>
<organism evidence="1 2">
    <name type="scientific">Mycena metata</name>
    <dbReference type="NCBI Taxonomy" id="1033252"/>
    <lineage>
        <taxon>Eukaryota</taxon>
        <taxon>Fungi</taxon>
        <taxon>Dikarya</taxon>
        <taxon>Basidiomycota</taxon>
        <taxon>Agaricomycotina</taxon>
        <taxon>Agaricomycetes</taxon>
        <taxon>Agaricomycetidae</taxon>
        <taxon>Agaricales</taxon>
        <taxon>Marasmiineae</taxon>
        <taxon>Mycenaceae</taxon>
        <taxon>Mycena</taxon>
    </lineage>
</organism>
<dbReference type="AlphaFoldDB" id="A0AAD7N259"/>
<protein>
    <submittedName>
        <fullName evidence="1">Uncharacterized protein</fullName>
    </submittedName>
</protein>